<dbReference type="InterPro" id="IPR001789">
    <property type="entry name" value="Sig_transdc_resp-reg_receiver"/>
</dbReference>
<organism evidence="7 8">
    <name type="scientific">Mangrovibacillus cuniculi</name>
    <dbReference type="NCBI Taxonomy" id="2593652"/>
    <lineage>
        <taxon>Bacteria</taxon>
        <taxon>Bacillati</taxon>
        <taxon>Bacillota</taxon>
        <taxon>Bacilli</taxon>
        <taxon>Bacillales</taxon>
        <taxon>Bacillaceae</taxon>
        <taxon>Mangrovibacillus</taxon>
    </lineage>
</organism>
<evidence type="ECO:0000259" key="5">
    <source>
        <dbReference type="PROSITE" id="PS01124"/>
    </source>
</evidence>
<accession>A0A7S8C9Q8</accession>
<dbReference type="SMART" id="SM00342">
    <property type="entry name" value="HTH_ARAC"/>
    <property type="match status" value="1"/>
</dbReference>
<feature type="domain" description="HTH araC/xylS-type" evidence="5">
    <location>
        <begin position="134"/>
        <end position="232"/>
    </location>
</feature>
<sequence length="236" mass="27807">MKAIIIDDEKHVREGLLLLGEWEENGIHSILEAENGEEGIQLIQQQKPDLIFTDMQMPIKDGISVLEWLHSSAYHGKTIVVSGYDDYHYMRTAINYQSFDYILKPIDPALLNETLRKAVELLRENEPPPNVVDSEITKYVEEHFREEINLQDIANTFFMSREHISRKFKQEHNLTITEYITKKRLEESKKLLKKPQLKIYEVAYQVGYQNDKYFSKVFKKYYGITPNDYREGLEKG</sequence>
<keyword evidence="4" id="KW-0597">Phosphoprotein</keyword>
<dbReference type="InterPro" id="IPR020449">
    <property type="entry name" value="Tscrpt_reg_AraC-type_HTH"/>
</dbReference>
<dbReference type="Pfam" id="PF12833">
    <property type="entry name" value="HTH_18"/>
    <property type="match status" value="1"/>
</dbReference>
<dbReference type="Proteomes" id="UP000593626">
    <property type="component" value="Chromosome"/>
</dbReference>
<dbReference type="AlphaFoldDB" id="A0A7S8C9Q8"/>
<dbReference type="GO" id="GO:0000160">
    <property type="term" value="P:phosphorelay signal transduction system"/>
    <property type="evidence" value="ECO:0007669"/>
    <property type="project" value="InterPro"/>
</dbReference>
<dbReference type="GO" id="GO:0003700">
    <property type="term" value="F:DNA-binding transcription factor activity"/>
    <property type="evidence" value="ECO:0007669"/>
    <property type="project" value="InterPro"/>
</dbReference>
<protein>
    <submittedName>
        <fullName evidence="7">Response regulator</fullName>
    </submittedName>
</protein>
<dbReference type="Pfam" id="PF00072">
    <property type="entry name" value="Response_reg"/>
    <property type="match status" value="1"/>
</dbReference>
<dbReference type="PROSITE" id="PS00041">
    <property type="entry name" value="HTH_ARAC_FAMILY_1"/>
    <property type="match status" value="1"/>
</dbReference>
<dbReference type="SMART" id="SM00448">
    <property type="entry name" value="REC"/>
    <property type="match status" value="1"/>
</dbReference>
<reference evidence="7 8" key="1">
    <citation type="submission" date="2019-07" db="EMBL/GenBank/DDBJ databases">
        <title>Genome sequence of 2 isolates from Red Sea Mangroves.</title>
        <authorList>
            <person name="Sefrji F."/>
            <person name="Michoud G."/>
            <person name="Merlino G."/>
            <person name="Daffonchio D."/>
        </authorList>
    </citation>
    <scope>NUCLEOTIDE SEQUENCE [LARGE SCALE GENOMIC DNA]</scope>
    <source>
        <strain evidence="7 8">R1DC41</strain>
    </source>
</reference>
<dbReference type="InterPro" id="IPR009057">
    <property type="entry name" value="Homeodomain-like_sf"/>
</dbReference>
<gene>
    <name evidence="7" type="ORF">G8O30_01965</name>
</gene>
<dbReference type="PROSITE" id="PS50110">
    <property type="entry name" value="RESPONSE_REGULATORY"/>
    <property type="match status" value="1"/>
</dbReference>
<evidence type="ECO:0000256" key="1">
    <source>
        <dbReference type="ARBA" id="ARBA00023015"/>
    </source>
</evidence>
<dbReference type="SUPFAM" id="SSF46689">
    <property type="entry name" value="Homeodomain-like"/>
    <property type="match status" value="2"/>
</dbReference>
<evidence type="ECO:0000256" key="3">
    <source>
        <dbReference type="ARBA" id="ARBA00023163"/>
    </source>
</evidence>
<dbReference type="PRINTS" id="PR00032">
    <property type="entry name" value="HTHARAC"/>
</dbReference>
<keyword evidence="2" id="KW-0238">DNA-binding</keyword>
<evidence type="ECO:0000259" key="6">
    <source>
        <dbReference type="PROSITE" id="PS50110"/>
    </source>
</evidence>
<keyword evidence="1" id="KW-0805">Transcription regulation</keyword>
<dbReference type="PANTHER" id="PTHR43280:SF2">
    <property type="entry name" value="HTH-TYPE TRANSCRIPTIONAL REGULATOR EXSA"/>
    <property type="match status" value="1"/>
</dbReference>
<keyword evidence="3" id="KW-0804">Transcription</keyword>
<dbReference type="InterPro" id="IPR018060">
    <property type="entry name" value="HTH_AraC"/>
</dbReference>
<name>A0A7S8C9Q8_9BACI</name>
<dbReference type="InterPro" id="IPR011006">
    <property type="entry name" value="CheY-like_superfamily"/>
</dbReference>
<dbReference type="PANTHER" id="PTHR43280">
    <property type="entry name" value="ARAC-FAMILY TRANSCRIPTIONAL REGULATOR"/>
    <property type="match status" value="1"/>
</dbReference>
<evidence type="ECO:0000313" key="8">
    <source>
        <dbReference type="Proteomes" id="UP000593626"/>
    </source>
</evidence>
<dbReference type="KEGG" id="mcui:G8O30_01965"/>
<evidence type="ECO:0000256" key="2">
    <source>
        <dbReference type="ARBA" id="ARBA00023125"/>
    </source>
</evidence>
<dbReference type="InterPro" id="IPR018062">
    <property type="entry name" value="HTH_AraC-typ_CS"/>
</dbReference>
<dbReference type="CDD" id="cd17536">
    <property type="entry name" value="REC_YesN-like"/>
    <property type="match status" value="1"/>
</dbReference>
<feature type="modified residue" description="4-aspartylphosphate" evidence="4">
    <location>
        <position position="54"/>
    </location>
</feature>
<dbReference type="EMBL" id="CP049742">
    <property type="protein sequence ID" value="QPC45808.1"/>
    <property type="molecule type" value="Genomic_DNA"/>
</dbReference>
<proteinExistence type="predicted"/>
<dbReference type="GO" id="GO:0043565">
    <property type="term" value="F:sequence-specific DNA binding"/>
    <property type="evidence" value="ECO:0007669"/>
    <property type="project" value="InterPro"/>
</dbReference>
<dbReference type="RefSeq" id="WP_239673325.1">
    <property type="nucleotide sequence ID" value="NZ_CP049742.1"/>
</dbReference>
<feature type="domain" description="Response regulatory" evidence="6">
    <location>
        <begin position="2"/>
        <end position="119"/>
    </location>
</feature>
<dbReference type="SUPFAM" id="SSF52172">
    <property type="entry name" value="CheY-like"/>
    <property type="match status" value="1"/>
</dbReference>
<keyword evidence="8" id="KW-1185">Reference proteome</keyword>
<dbReference type="Gene3D" id="1.10.10.60">
    <property type="entry name" value="Homeodomain-like"/>
    <property type="match status" value="2"/>
</dbReference>
<dbReference type="PROSITE" id="PS01124">
    <property type="entry name" value="HTH_ARAC_FAMILY_2"/>
    <property type="match status" value="1"/>
</dbReference>
<evidence type="ECO:0000313" key="7">
    <source>
        <dbReference type="EMBL" id="QPC45808.1"/>
    </source>
</evidence>
<evidence type="ECO:0000256" key="4">
    <source>
        <dbReference type="PROSITE-ProRule" id="PRU00169"/>
    </source>
</evidence>
<dbReference type="Gene3D" id="3.40.50.2300">
    <property type="match status" value="1"/>
</dbReference>